<evidence type="ECO:0000313" key="13">
    <source>
        <dbReference type="Proteomes" id="UP001165289"/>
    </source>
</evidence>
<dbReference type="PANTHER" id="PTHR10125:SF31">
    <property type="entry name" value="P2X RECEPTOR E"/>
    <property type="match status" value="1"/>
</dbReference>
<dbReference type="GO" id="GO:0007165">
    <property type="term" value="P:signal transduction"/>
    <property type="evidence" value="ECO:0007669"/>
    <property type="project" value="UniProtKB-ARBA"/>
</dbReference>
<evidence type="ECO:0000256" key="9">
    <source>
        <dbReference type="ARBA" id="ARBA00023303"/>
    </source>
</evidence>
<dbReference type="Gene3D" id="1.10.287.940">
    <property type="entry name" value="atp-gated p2x4 ion channel"/>
    <property type="match status" value="1"/>
</dbReference>
<keyword evidence="8" id="KW-1071">Ligand-gated ion channel</keyword>
<feature type="transmembrane region" description="Helical" evidence="11">
    <location>
        <begin position="321"/>
        <end position="347"/>
    </location>
</feature>
<evidence type="ECO:0000256" key="10">
    <source>
        <dbReference type="SAM" id="MobiDB-lite"/>
    </source>
</evidence>
<feature type="transmembrane region" description="Helical" evidence="11">
    <location>
        <begin position="20"/>
        <end position="37"/>
    </location>
</feature>
<dbReference type="EMBL" id="JAKMXF010000066">
    <property type="protein sequence ID" value="KAI6659357.1"/>
    <property type="molecule type" value="Genomic_DNA"/>
</dbReference>
<keyword evidence="6" id="KW-0406">Ion transport</keyword>
<dbReference type="Proteomes" id="UP001165289">
    <property type="component" value="Unassembled WGS sequence"/>
</dbReference>
<dbReference type="GO" id="GO:0012505">
    <property type="term" value="C:endomembrane system"/>
    <property type="evidence" value="ECO:0007669"/>
    <property type="project" value="UniProtKB-SubCell"/>
</dbReference>
<reference evidence="12 13" key="1">
    <citation type="journal article" date="2023" name="BMC Biol.">
        <title>The compact genome of the sponge Oopsacas minuta (Hexactinellida) is lacking key metazoan core genes.</title>
        <authorList>
            <person name="Santini S."/>
            <person name="Schenkelaars Q."/>
            <person name="Jourda C."/>
            <person name="Duchesne M."/>
            <person name="Belahbib H."/>
            <person name="Rocher C."/>
            <person name="Selva M."/>
            <person name="Riesgo A."/>
            <person name="Vervoort M."/>
            <person name="Leys S.P."/>
            <person name="Kodjabachian L."/>
            <person name="Le Bivic A."/>
            <person name="Borchiellini C."/>
            <person name="Claverie J.M."/>
            <person name="Renard E."/>
        </authorList>
    </citation>
    <scope>NUCLEOTIDE SEQUENCE [LARGE SCALE GENOMIC DNA]</scope>
    <source>
        <strain evidence="12">SPO-2</strain>
    </source>
</reference>
<dbReference type="InterPro" id="IPR059116">
    <property type="entry name" value="P2X_receptor"/>
</dbReference>
<comment type="similarity">
    <text evidence="2">Belongs to the P2X receptor family.</text>
</comment>
<organism evidence="12 13">
    <name type="scientific">Oopsacas minuta</name>
    <dbReference type="NCBI Taxonomy" id="111878"/>
    <lineage>
        <taxon>Eukaryota</taxon>
        <taxon>Metazoa</taxon>
        <taxon>Porifera</taxon>
        <taxon>Hexactinellida</taxon>
        <taxon>Hexasterophora</taxon>
        <taxon>Lyssacinosida</taxon>
        <taxon>Leucopsacidae</taxon>
        <taxon>Oopsacas</taxon>
    </lineage>
</organism>
<protein>
    <submittedName>
        <fullName evidence="12">Uncharacterized protein</fullName>
    </submittedName>
</protein>
<keyword evidence="3" id="KW-0813">Transport</keyword>
<keyword evidence="9" id="KW-0407">Ion channel</keyword>
<evidence type="ECO:0000256" key="2">
    <source>
        <dbReference type="ARBA" id="ARBA00009848"/>
    </source>
</evidence>
<evidence type="ECO:0000256" key="6">
    <source>
        <dbReference type="ARBA" id="ARBA00023065"/>
    </source>
</evidence>
<feature type="compositionally biased region" description="Basic and acidic residues" evidence="10">
    <location>
        <begin position="361"/>
        <end position="377"/>
    </location>
</feature>
<keyword evidence="13" id="KW-1185">Reference proteome</keyword>
<evidence type="ECO:0000256" key="1">
    <source>
        <dbReference type="ARBA" id="ARBA00004308"/>
    </source>
</evidence>
<comment type="caution">
    <text evidence="12">The sequence shown here is derived from an EMBL/GenBank/DDBJ whole genome shotgun (WGS) entry which is preliminary data.</text>
</comment>
<keyword evidence="7 11" id="KW-0472">Membrane</keyword>
<comment type="subcellular location">
    <subcellularLocation>
        <location evidence="1">Endomembrane system</location>
    </subcellularLocation>
</comment>
<gene>
    <name evidence="12" type="ORF">LOD99_15028</name>
</gene>
<evidence type="ECO:0000256" key="3">
    <source>
        <dbReference type="ARBA" id="ARBA00022448"/>
    </source>
</evidence>
<evidence type="ECO:0000256" key="8">
    <source>
        <dbReference type="ARBA" id="ARBA00023286"/>
    </source>
</evidence>
<evidence type="ECO:0000256" key="5">
    <source>
        <dbReference type="ARBA" id="ARBA00022989"/>
    </source>
</evidence>
<sequence length="394" mass="44845">MASFLDYTTYKYVTVRDKRLGITYYIFAFLIFAYLLQDIFIDKGYLKIDTNPHGTLRLLVKDPNNEAPITDLPYCPEFAGDAPGKFQYNRTDPCVDYDAQELSWPPEAHAVNIMTYGKDNWQERKKNEKGSYNFETISEKQYFTRNPETTILKIDHSIISSLFSGKYLLGGSHRTMLGFLVGKDDNIIRKVSESEKPDKLKVSELLKAAGIDTLDQLSDSLSGDSESFRMRGLILKISIYYTNHEHKWFGTGQIHYTYKIQHIPLVDYQTKQIIPIMKEKSNEELETEIFHTNKRLLRKRYSLRLIFEQEGSLGKTSLNALIYQLIAGTSLLTLLATVIDVVALNLIPTYSRYMMDSSPELGKKEGEIAGGKDKDDAVSVDEGVSGTGEGKKDQ</sequence>
<dbReference type="GO" id="GO:0016020">
    <property type="term" value="C:membrane"/>
    <property type="evidence" value="ECO:0007669"/>
    <property type="project" value="TreeGrafter"/>
</dbReference>
<name>A0AAV7KDI3_9METZ</name>
<proteinExistence type="inferred from homology"/>
<evidence type="ECO:0000256" key="4">
    <source>
        <dbReference type="ARBA" id="ARBA00022692"/>
    </source>
</evidence>
<dbReference type="GO" id="GO:0070588">
    <property type="term" value="P:calcium ion transmembrane transport"/>
    <property type="evidence" value="ECO:0007669"/>
    <property type="project" value="TreeGrafter"/>
</dbReference>
<evidence type="ECO:0000256" key="11">
    <source>
        <dbReference type="SAM" id="Phobius"/>
    </source>
</evidence>
<keyword evidence="5 11" id="KW-1133">Transmembrane helix</keyword>
<evidence type="ECO:0000313" key="12">
    <source>
        <dbReference type="EMBL" id="KAI6659357.1"/>
    </source>
</evidence>
<feature type="region of interest" description="Disordered" evidence="10">
    <location>
        <begin position="357"/>
        <end position="394"/>
    </location>
</feature>
<accession>A0AAV7KDI3</accession>
<dbReference type="PANTHER" id="PTHR10125">
    <property type="entry name" value="P2X PURINOCEPTOR"/>
    <property type="match status" value="1"/>
</dbReference>
<keyword evidence="4 11" id="KW-0812">Transmembrane</keyword>
<evidence type="ECO:0000256" key="7">
    <source>
        <dbReference type="ARBA" id="ARBA00023136"/>
    </source>
</evidence>
<dbReference type="AlphaFoldDB" id="A0AAV7KDI3"/>
<dbReference type="GO" id="GO:0015267">
    <property type="term" value="F:channel activity"/>
    <property type="evidence" value="ECO:0007669"/>
    <property type="project" value="UniProtKB-ARBA"/>
</dbReference>